<dbReference type="OrthoDB" id="516025at2"/>
<evidence type="ECO:0000313" key="2">
    <source>
        <dbReference type="EMBL" id="NHC36334.1"/>
    </source>
</evidence>
<dbReference type="RefSeq" id="WP_039717000.1">
    <property type="nucleotide sequence ID" value="NZ_JTJC03000004.1"/>
</dbReference>
<protein>
    <submittedName>
        <fullName evidence="2">Heavy-metal-associated domain-containing protein</fullName>
    </submittedName>
</protein>
<evidence type="ECO:0000259" key="1">
    <source>
        <dbReference type="PROSITE" id="PS50846"/>
    </source>
</evidence>
<dbReference type="PROSITE" id="PS50846">
    <property type="entry name" value="HMA_2"/>
    <property type="match status" value="1"/>
</dbReference>
<dbReference type="CDD" id="cd00371">
    <property type="entry name" value="HMA"/>
    <property type="match status" value="1"/>
</dbReference>
<sequence>MSLQLKVPSIVCEGCAETITKAVKSVNADAQVDVDISAKTVKVEGAQSEESIKQAITATGHTVE</sequence>
<dbReference type="EMBL" id="JTJC03000004">
    <property type="protein sequence ID" value="NHC36334.1"/>
    <property type="molecule type" value="Genomic_DNA"/>
</dbReference>
<organism evidence="2 3">
    <name type="scientific">Scytonema millei VB511283</name>
    <dbReference type="NCBI Taxonomy" id="1245923"/>
    <lineage>
        <taxon>Bacteria</taxon>
        <taxon>Bacillati</taxon>
        <taxon>Cyanobacteriota</taxon>
        <taxon>Cyanophyceae</taxon>
        <taxon>Nostocales</taxon>
        <taxon>Scytonemataceae</taxon>
        <taxon>Scytonema</taxon>
    </lineage>
</organism>
<dbReference type="InterPro" id="IPR036163">
    <property type="entry name" value="HMA_dom_sf"/>
</dbReference>
<gene>
    <name evidence="2" type="ORF">QH73_0017060</name>
</gene>
<evidence type="ECO:0000313" key="3">
    <source>
        <dbReference type="Proteomes" id="UP000031532"/>
    </source>
</evidence>
<dbReference type="Gene3D" id="3.30.70.100">
    <property type="match status" value="1"/>
</dbReference>
<comment type="caution">
    <text evidence="2">The sequence shown here is derived from an EMBL/GenBank/DDBJ whole genome shotgun (WGS) entry which is preliminary data.</text>
</comment>
<dbReference type="InterPro" id="IPR006121">
    <property type="entry name" value="HMA_dom"/>
</dbReference>
<dbReference type="SUPFAM" id="SSF55008">
    <property type="entry name" value="HMA, heavy metal-associated domain"/>
    <property type="match status" value="1"/>
</dbReference>
<dbReference type="AlphaFoldDB" id="A0A9X5E915"/>
<reference evidence="2 3" key="1">
    <citation type="journal article" date="2015" name="Genome Announc.">
        <title>Draft Genome Sequence of the Terrestrial Cyanobacterium Scytonema millei VB511283, Isolated from Eastern India.</title>
        <authorList>
            <person name="Sen D."/>
            <person name="Chandrababunaidu M.M."/>
            <person name="Singh D."/>
            <person name="Sanghi N."/>
            <person name="Ghorai A."/>
            <person name="Mishra G.P."/>
            <person name="Madduluri M."/>
            <person name="Adhikary S.P."/>
            <person name="Tripathy S."/>
        </authorList>
    </citation>
    <scope>NUCLEOTIDE SEQUENCE [LARGE SCALE GENOMIC DNA]</scope>
    <source>
        <strain evidence="2 3">VB511283</strain>
    </source>
</reference>
<dbReference type="Proteomes" id="UP000031532">
    <property type="component" value="Unassembled WGS sequence"/>
</dbReference>
<feature type="domain" description="HMA" evidence="1">
    <location>
        <begin position="1"/>
        <end position="64"/>
    </location>
</feature>
<dbReference type="Pfam" id="PF00403">
    <property type="entry name" value="HMA"/>
    <property type="match status" value="1"/>
</dbReference>
<keyword evidence="3" id="KW-1185">Reference proteome</keyword>
<proteinExistence type="predicted"/>
<dbReference type="GO" id="GO:0046872">
    <property type="term" value="F:metal ion binding"/>
    <property type="evidence" value="ECO:0007669"/>
    <property type="project" value="InterPro"/>
</dbReference>
<accession>A0A9X5E915</accession>
<name>A0A9X5E915_9CYAN</name>